<dbReference type="Proteomes" id="UP000727506">
    <property type="component" value="Unassembled WGS sequence"/>
</dbReference>
<evidence type="ECO:0000313" key="3">
    <source>
        <dbReference type="Proteomes" id="UP000727506"/>
    </source>
</evidence>
<protein>
    <submittedName>
        <fullName evidence="2">DUF192 domain-containing protein</fullName>
    </submittedName>
</protein>
<reference evidence="2" key="1">
    <citation type="submission" date="2021-02" db="EMBL/GenBank/DDBJ databases">
        <title>Infant gut strain persistence is associated with maternal origin, phylogeny, and functional potential including surface adhesion and iron acquisition.</title>
        <authorList>
            <person name="Lou Y.C."/>
        </authorList>
    </citation>
    <scope>NUCLEOTIDE SEQUENCE</scope>
    <source>
        <strain evidence="2">L2_039_000G1_dasL2_039_000G1_concoct_11</strain>
    </source>
</reference>
<comment type="caution">
    <text evidence="2">The sequence shown here is derived from an EMBL/GenBank/DDBJ whole genome shotgun (WGS) entry which is preliminary data.</text>
</comment>
<proteinExistence type="predicted"/>
<evidence type="ECO:0000313" key="2">
    <source>
        <dbReference type="EMBL" id="MBS6941586.1"/>
    </source>
</evidence>
<evidence type="ECO:0000256" key="1">
    <source>
        <dbReference type="SAM" id="MobiDB-lite"/>
    </source>
</evidence>
<dbReference type="Gene3D" id="2.60.120.1140">
    <property type="entry name" value="Protein of unknown function DUF192"/>
    <property type="match status" value="1"/>
</dbReference>
<accession>A0A943V1Q8</accession>
<dbReference type="InterPro" id="IPR038695">
    <property type="entry name" value="Saro_0823-like_sf"/>
</dbReference>
<feature type="region of interest" description="Disordered" evidence="1">
    <location>
        <begin position="1"/>
        <end position="21"/>
    </location>
</feature>
<sequence>MEIRPDEGACEGGRSEKEGVRGKACGGETRVLTGFVERLAGLKSKSFEAKAACAVLVPCRDVHTFGMRFPIDVAFVDASGTAVEVYRCVAPRCRIRCRRARLTIERRACEGPWIEAGQRVFSDTLHAPRRDACGGVAQGGGVAQR</sequence>
<name>A0A943V1Q8_9ACTN</name>
<gene>
    <name evidence="2" type="ORF">KH142_08995</name>
</gene>
<dbReference type="EMBL" id="JAGZSV010000230">
    <property type="protein sequence ID" value="MBS6941586.1"/>
    <property type="molecule type" value="Genomic_DNA"/>
</dbReference>
<dbReference type="AlphaFoldDB" id="A0A943V1Q8"/>
<organism evidence="2 3">
    <name type="scientific">Slackia piriformis</name>
    <dbReference type="NCBI Taxonomy" id="626934"/>
    <lineage>
        <taxon>Bacteria</taxon>
        <taxon>Bacillati</taxon>
        <taxon>Actinomycetota</taxon>
        <taxon>Coriobacteriia</taxon>
        <taxon>Eggerthellales</taxon>
        <taxon>Eggerthellaceae</taxon>
        <taxon>Slackia</taxon>
    </lineage>
</organism>